<feature type="signal peptide" evidence="1">
    <location>
        <begin position="1"/>
        <end position="21"/>
    </location>
</feature>
<dbReference type="InterPro" id="IPR030852">
    <property type="entry name" value="RcsF"/>
</dbReference>
<name>A0A1Y0CY59_9GAMM</name>
<evidence type="ECO:0000256" key="1">
    <source>
        <dbReference type="SAM" id="SignalP"/>
    </source>
</evidence>
<dbReference type="GO" id="GO:0009279">
    <property type="term" value="C:cell outer membrane"/>
    <property type="evidence" value="ECO:0007669"/>
    <property type="project" value="InterPro"/>
</dbReference>
<protein>
    <submittedName>
        <fullName evidence="2">Exopolysaccharide biosynthesis protein</fullName>
    </submittedName>
</protein>
<accession>A0A1Y0CY59</accession>
<gene>
    <name evidence="2" type="ORF">CBP12_06135</name>
</gene>
<sequence>MQLRVVALALLTLALSGCANHWGFNSNVSPEGIKDYYKGDQVTLYSKAQLEGLNYVTLGSVEGEACQIKTDEAPPKEADARASIRRRAADMEANGLILDQCLRFNDMPGCLEQVLCSGQALKVAK</sequence>
<evidence type="ECO:0000313" key="2">
    <source>
        <dbReference type="EMBL" id="ART79785.1"/>
    </source>
</evidence>
<dbReference type="Pfam" id="PF16358">
    <property type="entry name" value="RcsF"/>
    <property type="match status" value="1"/>
</dbReference>
<reference evidence="3" key="1">
    <citation type="submission" date="2017-05" db="EMBL/GenBank/DDBJ databases">
        <authorList>
            <person name="Sung H."/>
        </authorList>
    </citation>
    <scope>NUCLEOTIDE SEQUENCE [LARGE SCALE GENOMIC DNA]</scope>
    <source>
        <strain evidence="3">AMac2203</strain>
    </source>
</reference>
<dbReference type="EMBL" id="CP021376">
    <property type="protein sequence ID" value="ART79785.1"/>
    <property type="molecule type" value="Genomic_DNA"/>
</dbReference>
<dbReference type="GO" id="GO:0035556">
    <property type="term" value="P:intracellular signal transduction"/>
    <property type="evidence" value="ECO:0007669"/>
    <property type="project" value="InterPro"/>
</dbReference>
<keyword evidence="3" id="KW-1185">Reference proteome</keyword>
<proteinExistence type="predicted"/>
<keyword evidence="1" id="KW-0732">Signal</keyword>
<feature type="chain" id="PRO_5012575630" evidence="1">
    <location>
        <begin position="22"/>
        <end position="125"/>
    </location>
</feature>
<evidence type="ECO:0000313" key="3">
    <source>
        <dbReference type="Proteomes" id="UP000243793"/>
    </source>
</evidence>
<dbReference type="AlphaFoldDB" id="A0A1Y0CY59"/>
<dbReference type="Proteomes" id="UP000243793">
    <property type="component" value="Chromosome"/>
</dbReference>
<dbReference type="KEGG" id="ocm:CBP12_06135"/>
<dbReference type="OrthoDB" id="6399623at2"/>
<dbReference type="Gene3D" id="3.30.110.70">
    <property type="entry name" value="Hypothetical protein apc22750. Chain B"/>
    <property type="match status" value="1"/>
</dbReference>
<organism evidence="2 3">
    <name type="scientific">Oceanisphaera avium</name>
    <dbReference type="NCBI Taxonomy" id="1903694"/>
    <lineage>
        <taxon>Bacteria</taxon>
        <taxon>Pseudomonadati</taxon>
        <taxon>Pseudomonadota</taxon>
        <taxon>Gammaproteobacteria</taxon>
        <taxon>Aeromonadales</taxon>
        <taxon>Aeromonadaceae</taxon>
        <taxon>Oceanisphaera</taxon>
    </lineage>
</organism>
<dbReference type="RefSeq" id="WP_086963660.1">
    <property type="nucleotide sequence ID" value="NZ_CP021376.1"/>
</dbReference>
<dbReference type="PROSITE" id="PS51257">
    <property type="entry name" value="PROKAR_LIPOPROTEIN"/>
    <property type="match status" value="1"/>
</dbReference>